<name>A0A381XKC4_9ZZZZ</name>
<keyword evidence="5" id="KW-0520">NAD</keyword>
<dbReference type="InterPro" id="IPR008927">
    <property type="entry name" value="6-PGluconate_DH-like_C_sf"/>
</dbReference>
<dbReference type="InterPro" id="IPR017476">
    <property type="entry name" value="UDP-Glc/GDP-Man"/>
</dbReference>
<evidence type="ECO:0000256" key="3">
    <source>
        <dbReference type="ARBA" id="ARBA00012954"/>
    </source>
</evidence>
<dbReference type="Gene3D" id="3.40.50.720">
    <property type="entry name" value="NAD(P)-binding Rossmann-like Domain"/>
    <property type="match status" value="2"/>
</dbReference>
<dbReference type="SUPFAM" id="SSF52413">
    <property type="entry name" value="UDP-glucose/GDP-mannose dehydrogenase C-terminal domain"/>
    <property type="match status" value="1"/>
</dbReference>
<protein>
    <recommendedName>
        <fullName evidence="3">UDP-glucose 6-dehydrogenase</fullName>
        <ecNumber evidence="3">1.1.1.22</ecNumber>
    </recommendedName>
</protein>
<organism evidence="8">
    <name type="scientific">marine metagenome</name>
    <dbReference type="NCBI Taxonomy" id="408172"/>
    <lineage>
        <taxon>unclassified sequences</taxon>
        <taxon>metagenomes</taxon>
        <taxon>ecological metagenomes</taxon>
    </lineage>
</organism>
<dbReference type="Pfam" id="PF03720">
    <property type="entry name" value="UDPG_MGDP_dh_C"/>
    <property type="match status" value="1"/>
</dbReference>
<dbReference type="SMART" id="SM00984">
    <property type="entry name" value="UDPG_MGDP_dh_C"/>
    <property type="match status" value="1"/>
</dbReference>
<dbReference type="InterPro" id="IPR001732">
    <property type="entry name" value="UDP-Glc/GDP-Man_DH_N"/>
</dbReference>
<dbReference type="SUPFAM" id="SSF48179">
    <property type="entry name" value="6-phosphogluconate dehydrogenase C-terminal domain-like"/>
    <property type="match status" value="1"/>
</dbReference>
<dbReference type="Gene3D" id="1.10.1040.10">
    <property type="entry name" value="N-(1-d-carboxylethyl)-l-norvaline Dehydrogenase, domain 2"/>
    <property type="match status" value="1"/>
</dbReference>
<dbReference type="NCBIfam" id="TIGR03026">
    <property type="entry name" value="NDP-sugDHase"/>
    <property type="match status" value="1"/>
</dbReference>
<dbReference type="Pfam" id="PF00984">
    <property type="entry name" value="UDPG_MGDP_dh"/>
    <property type="match status" value="1"/>
</dbReference>
<sequence>IVIKSTVGIGFTESQASKHKTERIIFSPEFLREGKALHDNLNPSRLVIGGSENKLTISFSDIMKEAAINKEFDTLFMSYREAESVKLFSNTYLAMRVAFFNELDSFSMQNDMDSINIIHGVSSDSRIGNYYNNPSFGYGGYCLPKDTKQLLADFKDTPQSLIKSIIESNEIRKQFISKKIQDIKANTIGIYRLIMKDGSDNFRASSVLSIIDSLKENGLEIVIYEPIIKSSSYQEIPVIKELNSFIRTADIIIANRVTEELSEVKHKTFTRDIFNSDL</sequence>
<dbReference type="InterPro" id="IPR014027">
    <property type="entry name" value="UDP-Glc/GDP-Man_DH_C"/>
</dbReference>
<feature type="domain" description="UDP-glucose/GDP-mannose dehydrogenase C-terminal" evidence="7">
    <location>
        <begin position="189"/>
        <end position="276"/>
    </location>
</feature>
<dbReference type="PANTHER" id="PTHR43750">
    <property type="entry name" value="UDP-GLUCOSE 6-DEHYDROGENASE TUAD"/>
    <property type="match status" value="1"/>
</dbReference>
<comment type="catalytic activity">
    <reaction evidence="6">
        <text>UDP-alpha-D-glucose + 2 NAD(+) + H2O = UDP-alpha-D-glucuronate + 2 NADH + 3 H(+)</text>
        <dbReference type="Rhea" id="RHEA:23596"/>
        <dbReference type="ChEBI" id="CHEBI:15377"/>
        <dbReference type="ChEBI" id="CHEBI:15378"/>
        <dbReference type="ChEBI" id="CHEBI:57540"/>
        <dbReference type="ChEBI" id="CHEBI:57945"/>
        <dbReference type="ChEBI" id="CHEBI:58052"/>
        <dbReference type="ChEBI" id="CHEBI:58885"/>
        <dbReference type="EC" id="1.1.1.22"/>
    </reaction>
</comment>
<dbReference type="GO" id="GO:0051287">
    <property type="term" value="F:NAD binding"/>
    <property type="evidence" value="ECO:0007669"/>
    <property type="project" value="InterPro"/>
</dbReference>
<dbReference type="GO" id="GO:0006065">
    <property type="term" value="P:UDP-glucuronate biosynthetic process"/>
    <property type="evidence" value="ECO:0007669"/>
    <property type="project" value="UniProtKB-UniPathway"/>
</dbReference>
<dbReference type="PANTHER" id="PTHR43750:SF2">
    <property type="entry name" value="UDP-GLUCOSE 6-DEHYDROGENASE"/>
    <property type="match status" value="1"/>
</dbReference>
<keyword evidence="4" id="KW-0560">Oxidoreductase</keyword>
<comment type="pathway">
    <text evidence="1">Nucleotide-sugar biosynthesis; UDP-alpha-D-glucuronate biosynthesis; UDP-alpha-D-glucuronate from UDP-alpha-D-glucose: step 1/1.</text>
</comment>
<dbReference type="Pfam" id="PF03721">
    <property type="entry name" value="UDPG_MGDP_dh_N"/>
    <property type="match status" value="1"/>
</dbReference>
<feature type="non-terminal residue" evidence="8">
    <location>
        <position position="1"/>
    </location>
</feature>
<evidence type="ECO:0000313" key="8">
    <source>
        <dbReference type="EMBL" id="SVA65149.1"/>
    </source>
</evidence>
<dbReference type="GO" id="GO:0000271">
    <property type="term" value="P:polysaccharide biosynthetic process"/>
    <property type="evidence" value="ECO:0007669"/>
    <property type="project" value="InterPro"/>
</dbReference>
<dbReference type="InterPro" id="IPR013328">
    <property type="entry name" value="6PGD_dom2"/>
</dbReference>
<dbReference type="InterPro" id="IPR036220">
    <property type="entry name" value="UDP-Glc/GDP-Man_DH_C_sf"/>
</dbReference>
<evidence type="ECO:0000256" key="4">
    <source>
        <dbReference type="ARBA" id="ARBA00023002"/>
    </source>
</evidence>
<evidence type="ECO:0000259" key="7">
    <source>
        <dbReference type="SMART" id="SM00984"/>
    </source>
</evidence>
<dbReference type="InterPro" id="IPR036291">
    <property type="entry name" value="NAD(P)-bd_dom_sf"/>
</dbReference>
<accession>A0A381XKC4</accession>
<dbReference type="PIRSF" id="PIRSF000124">
    <property type="entry name" value="UDPglc_GDPman_dh"/>
    <property type="match status" value="1"/>
</dbReference>
<dbReference type="InterPro" id="IPR028357">
    <property type="entry name" value="UDPglc_DH_bac"/>
</dbReference>
<proteinExistence type="inferred from homology"/>
<comment type="similarity">
    <text evidence="2">Belongs to the UDP-glucose/GDP-mannose dehydrogenase family.</text>
</comment>
<dbReference type="PIRSF" id="PIRSF500134">
    <property type="entry name" value="UDPglc_DH_bac"/>
    <property type="match status" value="1"/>
</dbReference>
<evidence type="ECO:0000256" key="2">
    <source>
        <dbReference type="ARBA" id="ARBA00006601"/>
    </source>
</evidence>
<evidence type="ECO:0000256" key="1">
    <source>
        <dbReference type="ARBA" id="ARBA00004701"/>
    </source>
</evidence>
<dbReference type="EC" id="1.1.1.22" evidence="3"/>
<evidence type="ECO:0000256" key="5">
    <source>
        <dbReference type="ARBA" id="ARBA00023027"/>
    </source>
</evidence>
<dbReference type="GO" id="GO:0003979">
    <property type="term" value="F:UDP-glucose 6-dehydrogenase activity"/>
    <property type="evidence" value="ECO:0007669"/>
    <property type="project" value="UniProtKB-EC"/>
</dbReference>
<dbReference type="AlphaFoldDB" id="A0A381XKC4"/>
<evidence type="ECO:0000256" key="6">
    <source>
        <dbReference type="ARBA" id="ARBA00047473"/>
    </source>
</evidence>
<dbReference type="EMBL" id="UINC01015481">
    <property type="protein sequence ID" value="SVA65149.1"/>
    <property type="molecule type" value="Genomic_DNA"/>
</dbReference>
<dbReference type="UniPathway" id="UPA00038">
    <property type="reaction ID" value="UER00491"/>
</dbReference>
<dbReference type="InterPro" id="IPR014026">
    <property type="entry name" value="UDP-Glc/GDP-Man_DH_dimer"/>
</dbReference>
<reference evidence="8" key="1">
    <citation type="submission" date="2018-05" db="EMBL/GenBank/DDBJ databases">
        <authorList>
            <person name="Lanie J.A."/>
            <person name="Ng W.-L."/>
            <person name="Kazmierczak K.M."/>
            <person name="Andrzejewski T.M."/>
            <person name="Davidsen T.M."/>
            <person name="Wayne K.J."/>
            <person name="Tettelin H."/>
            <person name="Glass J.I."/>
            <person name="Rusch D."/>
            <person name="Podicherti R."/>
            <person name="Tsui H.-C.T."/>
            <person name="Winkler M.E."/>
        </authorList>
    </citation>
    <scope>NUCLEOTIDE SEQUENCE</scope>
</reference>
<gene>
    <name evidence="8" type="ORF">METZ01_LOCUS118003</name>
</gene>
<dbReference type="SUPFAM" id="SSF51735">
    <property type="entry name" value="NAD(P)-binding Rossmann-fold domains"/>
    <property type="match status" value="1"/>
</dbReference>